<dbReference type="GO" id="GO:0015031">
    <property type="term" value="P:protein transport"/>
    <property type="evidence" value="ECO:0007669"/>
    <property type="project" value="UniProtKB-KW"/>
</dbReference>
<dbReference type="NCBIfam" id="TIGR00739">
    <property type="entry name" value="yajC"/>
    <property type="match status" value="1"/>
</dbReference>
<name>A0A346E095_9ENTR</name>
<dbReference type="PRINTS" id="PR01853">
    <property type="entry name" value="YAJCTRNLCASE"/>
</dbReference>
<feature type="transmembrane region" description="Helical" evidence="11">
    <location>
        <begin position="20"/>
        <end position="39"/>
    </location>
</feature>
<dbReference type="PANTHER" id="PTHR33909:SF1">
    <property type="entry name" value="SEC TRANSLOCON ACCESSORY COMPLEX SUBUNIT YAJC"/>
    <property type="match status" value="1"/>
</dbReference>
<evidence type="ECO:0000256" key="5">
    <source>
        <dbReference type="ARBA" id="ARBA00022475"/>
    </source>
</evidence>
<dbReference type="KEGG" id="ppet:C9I82_454"/>
<protein>
    <recommendedName>
        <fullName evidence="3">Sec translocon accessory complex subunit YajC</fullName>
    </recommendedName>
</protein>
<gene>
    <name evidence="12" type="ORF">C9I82_454</name>
</gene>
<accession>A0A346E095</accession>
<keyword evidence="7" id="KW-0653">Protein transport</keyword>
<sequence>MRVFFSNISASMDYTNQSNSYPIFFMLFIFILVFYFLILRPQQKRSKEHKHIVESISKGEEILTTSGLIGKVVKINSEDYITLSLNSSTEVIIKRDFISNILPKGTIDGLK</sequence>
<keyword evidence="10 11" id="KW-0472">Membrane</keyword>
<dbReference type="RefSeq" id="WP_115956224.1">
    <property type="nucleotide sequence ID" value="NZ_CP028374.1"/>
</dbReference>
<dbReference type="SMART" id="SM01323">
    <property type="entry name" value="YajC"/>
    <property type="match status" value="1"/>
</dbReference>
<keyword evidence="4" id="KW-0813">Transport</keyword>
<evidence type="ECO:0000256" key="10">
    <source>
        <dbReference type="ARBA" id="ARBA00023136"/>
    </source>
</evidence>
<evidence type="ECO:0000256" key="2">
    <source>
        <dbReference type="ARBA" id="ARBA00006742"/>
    </source>
</evidence>
<keyword evidence="13" id="KW-1185">Reference proteome</keyword>
<evidence type="ECO:0000256" key="4">
    <source>
        <dbReference type="ARBA" id="ARBA00022448"/>
    </source>
</evidence>
<comment type="subcellular location">
    <subcellularLocation>
        <location evidence="1">Cell membrane</location>
        <topology evidence="1">Single-pass membrane protein</topology>
    </subcellularLocation>
</comment>
<dbReference type="OrthoDB" id="9811406at2"/>
<dbReference type="AlphaFoldDB" id="A0A346E095"/>
<comment type="similarity">
    <text evidence="2">Belongs to the YajC family.</text>
</comment>
<evidence type="ECO:0000256" key="11">
    <source>
        <dbReference type="SAM" id="Phobius"/>
    </source>
</evidence>
<evidence type="ECO:0000256" key="1">
    <source>
        <dbReference type="ARBA" id="ARBA00004162"/>
    </source>
</evidence>
<evidence type="ECO:0000256" key="8">
    <source>
        <dbReference type="ARBA" id="ARBA00022989"/>
    </source>
</evidence>
<evidence type="ECO:0000313" key="13">
    <source>
        <dbReference type="Proteomes" id="UP000256856"/>
    </source>
</evidence>
<proteinExistence type="inferred from homology"/>
<evidence type="ECO:0000256" key="3">
    <source>
        <dbReference type="ARBA" id="ARBA00014962"/>
    </source>
</evidence>
<evidence type="ECO:0000256" key="6">
    <source>
        <dbReference type="ARBA" id="ARBA00022692"/>
    </source>
</evidence>
<keyword evidence="5" id="KW-1003">Cell membrane</keyword>
<evidence type="ECO:0000313" key="12">
    <source>
        <dbReference type="EMBL" id="AXN02400.1"/>
    </source>
</evidence>
<reference evidence="12 13" key="1">
    <citation type="submission" date="2018-03" db="EMBL/GenBank/DDBJ databases">
        <title>A parallel universe: an anciently diverged bacterial symbiosis in a Hawaiian planthopper (Hemiptera: Cixiidae) reveals rearranged nutritional responsibilities.</title>
        <authorList>
            <person name="Bennett G."/>
            <person name="Mao M."/>
        </authorList>
    </citation>
    <scope>NUCLEOTIDE SEQUENCE [LARGE SCALE GENOMIC DNA]</scope>
    <source>
        <strain evidence="12 13">OLIH</strain>
    </source>
</reference>
<dbReference type="InterPro" id="IPR003849">
    <property type="entry name" value="Preprotein_translocase_YajC"/>
</dbReference>
<dbReference type="Proteomes" id="UP000256856">
    <property type="component" value="Chromosome"/>
</dbReference>
<dbReference type="GO" id="GO:0005886">
    <property type="term" value="C:plasma membrane"/>
    <property type="evidence" value="ECO:0007669"/>
    <property type="project" value="UniProtKB-SubCell"/>
</dbReference>
<organism evidence="12 13">
    <name type="scientific">Candidatus Purcelliella pentastirinorum</name>
    <dbReference type="NCBI Taxonomy" id="472834"/>
    <lineage>
        <taxon>Bacteria</taxon>
        <taxon>Pseudomonadati</taxon>
        <taxon>Pseudomonadota</taxon>
        <taxon>Gammaproteobacteria</taxon>
        <taxon>Enterobacterales</taxon>
        <taxon>Enterobacteriaceae</taxon>
        <taxon>Candidatus Purcelliella</taxon>
    </lineage>
</organism>
<evidence type="ECO:0000256" key="7">
    <source>
        <dbReference type="ARBA" id="ARBA00022927"/>
    </source>
</evidence>
<keyword evidence="9" id="KW-0811">Translocation</keyword>
<keyword evidence="6 11" id="KW-0812">Transmembrane</keyword>
<keyword evidence="8 11" id="KW-1133">Transmembrane helix</keyword>
<dbReference type="PANTHER" id="PTHR33909">
    <property type="entry name" value="SEC TRANSLOCON ACCESSORY COMPLEX SUBUNIT YAJC"/>
    <property type="match status" value="1"/>
</dbReference>
<dbReference type="EMBL" id="CP028374">
    <property type="protein sequence ID" value="AXN02400.1"/>
    <property type="molecule type" value="Genomic_DNA"/>
</dbReference>
<evidence type="ECO:0000256" key="9">
    <source>
        <dbReference type="ARBA" id="ARBA00023010"/>
    </source>
</evidence>
<dbReference type="Pfam" id="PF02699">
    <property type="entry name" value="YajC"/>
    <property type="match status" value="1"/>
</dbReference>